<name>A0ABU8RTS7_9SPHN</name>
<feature type="chain" id="PRO_5046631070" evidence="2">
    <location>
        <begin position="29"/>
        <end position="322"/>
    </location>
</feature>
<feature type="compositionally biased region" description="Gly residues" evidence="1">
    <location>
        <begin position="49"/>
        <end position="76"/>
    </location>
</feature>
<organism evidence="3 4">
    <name type="scientific">Novosphingobium anseongense</name>
    <dbReference type="NCBI Taxonomy" id="3133436"/>
    <lineage>
        <taxon>Bacteria</taxon>
        <taxon>Pseudomonadati</taxon>
        <taxon>Pseudomonadota</taxon>
        <taxon>Alphaproteobacteria</taxon>
        <taxon>Sphingomonadales</taxon>
        <taxon>Sphingomonadaceae</taxon>
        <taxon>Novosphingobium</taxon>
    </lineage>
</organism>
<feature type="compositionally biased region" description="Polar residues" evidence="1">
    <location>
        <begin position="113"/>
        <end position="136"/>
    </location>
</feature>
<feature type="signal peptide" evidence="2">
    <location>
        <begin position="1"/>
        <end position="28"/>
    </location>
</feature>
<gene>
    <name evidence="3" type="ORF">WG901_07490</name>
</gene>
<feature type="compositionally biased region" description="Basic and acidic residues" evidence="1">
    <location>
        <begin position="172"/>
        <end position="182"/>
    </location>
</feature>
<evidence type="ECO:0000313" key="3">
    <source>
        <dbReference type="EMBL" id="MEJ5976472.1"/>
    </source>
</evidence>
<evidence type="ECO:0000256" key="2">
    <source>
        <dbReference type="SAM" id="SignalP"/>
    </source>
</evidence>
<dbReference type="RefSeq" id="WP_339586383.1">
    <property type="nucleotide sequence ID" value="NZ_JBBHJZ010000001.1"/>
</dbReference>
<dbReference type="Pfam" id="PF11776">
    <property type="entry name" value="RcnB"/>
    <property type="match status" value="1"/>
</dbReference>
<keyword evidence="2" id="KW-0732">Signal</keyword>
<dbReference type="EMBL" id="JBBHJZ010000001">
    <property type="protein sequence ID" value="MEJ5976472.1"/>
    <property type="molecule type" value="Genomic_DNA"/>
</dbReference>
<feature type="compositionally biased region" description="Low complexity" evidence="1">
    <location>
        <begin position="140"/>
        <end position="156"/>
    </location>
</feature>
<proteinExistence type="predicted"/>
<feature type="compositionally biased region" description="Low complexity" evidence="1">
    <location>
        <begin position="184"/>
        <end position="199"/>
    </location>
</feature>
<sequence length="322" mass="36145">MAVGKFMKSSGIAALVAGLAVLAVPAQAQERGGWGGRGGGNATAQQNNGGNGGTPSWRGNGGGSEGGGWRGGGGNRGFRSEQSTGATAAPAPIEARPQRNWSRGDTNGGVTGGSTRWQGRGNGANTDGGNRWNGSRNRPADQAQAAPVQQQPGQVEAQRRAWNGNGTNQWQGRDRDRNRDRAASNQNWRNDNNSNWRGNDAWRGSGRETWRNNDRQSLSRNWNRDWRRDNRYDWRGYRSSNRDIYRLGAYASPYRNYSYRRLNSGFYLDTLFFGSRYWINDPWQYRLPPAYGPYRWIRYYDDAMLVDTYSGEVVDVIYDFFW</sequence>
<evidence type="ECO:0000256" key="1">
    <source>
        <dbReference type="SAM" id="MobiDB-lite"/>
    </source>
</evidence>
<protein>
    <submittedName>
        <fullName evidence="3">RcnB family protein</fullName>
    </submittedName>
</protein>
<feature type="compositionally biased region" description="Basic and acidic residues" evidence="1">
    <location>
        <begin position="205"/>
        <end position="214"/>
    </location>
</feature>
<keyword evidence="4" id="KW-1185">Reference proteome</keyword>
<evidence type="ECO:0000313" key="4">
    <source>
        <dbReference type="Proteomes" id="UP001361239"/>
    </source>
</evidence>
<reference evidence="3 4" key="1">
    <citation type="submission" date="2024-03" db="EMBL/GenBank/DDBJ databases">
        <authorList>
            <person name="Jo J.-H."/>
        </authorList>
    </citation>
    <scope>NUCLEOTIDE SEQUENCE [LARGE SCALE GENOMIC DNA]</scope>
    <source>
        <strain evidence="3 4">PS1R-30</strain>
    </source>
</reference>
<feature type="region of interest" description="Disordered" evidence="1">
    <location>
        <begin position="32"/>
        <end position="214"/>
    </location>
</feature>
<dbReference type="Proteomes" id="UP001361239">
    <property type="component" value="Unassembled WGS sequence"/>
</dbReference>
<dbReference type="InterPro" id="IPR024572">
    <property type="entry name" value="RcnB"/>
</dbReference>
<comment type="caution">
    <text evidence="3">The sequence shown here is derived from an EMBL/GenBank/DDBJ whole genome shotgun (WGS) entry which is preliminary data.</text>
</comment>
<feature type="compositionally biased region" description="Gly residues" evidence="1">
    <location>
        <begin position="32"/>
        <end position="41"/>
    </location>
</feature>
<accession>A0ABU8RTS7</accession>
<dbReference type="Gene3D" id="3.10.450.160">
    <property type="entry name" value="inner membrane protein cigr"/>
    <property type="match status" value="1"/>
</dbReference>